<dbReference type="InterPro" id="IPR012961">
    <property type="entry name" value="Ski2/MTR4_C"/>
</dbReference>
<dbReference type="PROSITE" id="PS50890">
    <property type="entry name" value="PUA"/>
    <property type="match status" value="1"/>
</dbReference>
<dbReference type="InterPro" id="IPR001650">
    <property type="entry name" value="Helicase_C-like"/>
</dbReference>
<protein>
    <recommendedName>
        <fullName evidence="6">Helicase C-terminal domain-containing protein</fullName>
    </recommendedName>
</protein>
<evidence type="ECO:0000256" key="5">
    <source>
        <dbReference type="ARBA" id="ARBA00047984"/>
    </source>
</evidence>
<dbReference type="SMART" id="SM01142">
    <property type="entry name" value="DSHCT"/>
    <property type="match status" value="1"/>
</dbReference>
<dbReference type="EMBL" id="BTSY01000004">
    <property type="protein sequence ID" value="GMT22251.1"/>
    <property type="molecule type" value="Genomic_DNA"/>
</dbReference>
<dbReference type="FunFam" id="1.10.3380.30:FF:000001">
    <property type="entry name" value="Ski2 ATP-dependent RNA helicase"/>
    <property type="match status" value="1"/>
</dbReference>
<evidence type="ECO:0000259" key="6">
    <source>
        <dbReference type="PROSITE" id="PS51194"/>
    </source>
</evidence>
<keyword evidence="8" id="KW-1185">Reference proteome</keyword>
<dbReference type="Pfam" id="PF00271">
    <property type="entry name" value="Helicase_C"/>
    <property type="match status" value="1"/>
</dbReference>
<dbReference type="AlphaFoldDB" id="A0AAV5VUQ0"/>
<evidence type="ECO:0000256" key="1">
    <source>
        <dbReference type="ARBA" id="ARBA00022741"/>
    </source>
</evidence>
<comment type="catalytic activity">
    <reaction evidence="5">
        <text>ATP + H2O = ADP + phosphate + H(+)</text>
        <dbReference type="Rhea" id="RHEA:13065"/>
        <dbReference type="ChEBI" id="CHEBI:15377"/>
        <dbReference type="ChEBI" id="CHEBI:15378"/>
        <dbReference type="ChEBI" id="CHEBI:30616"/>
        <dbReference type="ChEBI" id="CHEBI:43474"/>
        <dbReference type="ChEBI" id="CHEBI:456216"/>
        <dbReference type="EC" id="3.6.4.13"/>
    </reaction>
</comment>
<dbReference type="Pfam" id="PF08148">
    <property type="entry name" value="DSHCT"/>
    <property type="match status" value="1"/>
</dbReference>
<dbReference type="FunFam" id="3.40.50.300:FF:000447">
    <property type="entry name" value="helicase SKI2W isoform X2"/>
    <property type="match status" value="1"/>
</dbReference>
<evidence type="ECO:0000313" key="8">
    <source>
        <dbReference type="Proteomes" id="UP001432322"/>
    </source>
</evidence>
<keyword evidence="3" id="KW-0347">Helicase</keyword>
<accession>A0AAV5VUQ0</accession>
<evidence type="ECO:0000256" key="2">
    <source>
        <dbReference type="ARBA" id="ARBA00022801"/>
    </source>
</evidence>
<gene>
    <name evidence="7" type="ORF">PFISCL1PPCAC_13548</name>
</gene>
<dbReference type="PANTHER" id="PTHR12131:SF1">
    <property type="entry name" value="ATP-DEPENDENT RNA HELICASE SUPV3L1, MITOCHONDRIAL-RELATED"/>
    <property type="match status" value="1"/>
</dbReference>
<dbReference type="Gene3D" id="1.10.3380.30">
    <property type="match status" value="1"/>
</dbReference>
<dbReference type="SMART" id="SM00490">
    <property type="entry name" value="HELICc"/>
    <property type="match status" value="1"/>
</dbReference>
<dbReference type="InterPro" id="IPR027417">
    <property type="entry name" value="P-loop_NTPase"/>
</dbReference>
<keyword evidence="4" id="KW-0067">ATP-binding</keyword>
<dbReference type="Proteomes" id="UP001432322">
    <property type="component" value="Unassembled WGS sequence"/>
</dbReference>
<comment type="caution">
    <text evidence="7">The sequence shown here is derived from an EMBL/GenBank/DDBJ whole genome shotgun (WGS) entry which is preliminary data.</text>
</comment>
<dbReference type="GO" id="GO:0070478">
    <property type="term" value="P:nuclear-transcribed mRNA catabolic process, 3'-5' exonucleolytic nonsense-mediated decay"/>
    <property type="evidence" value="ECO:0007669"/>
    <property type="project" value="TreeGrafter"/>
</dbReference>
<feature type="non-terminal residue" evidence="7">
    <location>
        <position position="1"/>
    </location>
</feature>
<feature type="domain" description="Helicase C-terminal" evidence="6">
    <location>
        <begin position="16"/>
        <end position="216"/>
    </location>
</feature>
<evidence type="ECO:0000256" key="3">
    <source>
        <dbReference type="ARBA" id="ARBA00022806"/>
    </source>
</evidence>
<proteinExistence type="predicted"/>
<name>A0AAV5VUQ0_9BILA</name>
<dbReference type="GO" id="GO:0055087">
    <property type="term" value="C:Ski complex"/>
    <property type="evidence" value="ECO:0007669"/>
    <property type="project" value="TreeGrafter"/>
</dbReference>
<keyword evidence="1" id="KW-0547">Nucleotide-binding</keyword>
<evidence type="ECO:0000313" key="7">
    <source>
        <dbReference type="EMBL" id="GMT22251.1"/>
    </source>
</evidence>
<reference evidence="7" key="1">
    <citation type="submission" date="2023-10" db="EMBL/GenBank/DDBJ databases">
        <title>Genome assembly of Pristionchus species.</title>
        <authorList>
            <person name="Yoshida K."/>
            <person name="Sommer R.J."/>
        </authorList>
    </citation>
    <scope>NUCLEOTIDE SEQUENCE</scope>
    <source>
        <strain evidence="7">RS5133</strain>
    </source>
</reference>
<dbReference type="PANTHER" id="PTHR12131">
    <property type="entry name" value="ATP-DEPENDENT RNA AND DNA HELICASE"/>
    <property type="match status" value="1"/>
</dbReference>
<keyword evidence="2" id="KW-0378">Hydrolase</keyword>
<dbReference type="SUPFAM" id="SSF52540">
    <property type="entry name" value="P-loop containing nucleoside triphosphate hydrolases"/>
    <property type="match status" value="1"/>
</dbReference>
<dbReference type="GO" id="GO:0005524">
    <property type="term" value="F:ATP binding"/>
    <property type="evidence" value="ECO:0007669"/>
    <property type="project" value="UniProtKB-KW"/>
</dbReference>
<dbReference type="GO" id="GO:0003724">
    <property type="term" value="F:RNA helicase activity"/>
    <property type="evidence" value="ECO:0007669"/>
    <property type="project" value="UniProtKB-EC"/>
</dbReference>
<dbReference type="GO" id="GO:0016787">
    <property type="term" value="F:hydrolase activity"/>
    <property type="evidence" value="ECO:0007669"/>
    <property type="project" value="UniProtKB-KW"/>
</dbReference>
<dbReference type="InterPro" id="IPR050699">
    <property type="entry name" value="RNA-DNA_Helicase"/>
</dbReference>
<sequence length="728" mass="81323">GGGGGFCRNDKNIYVNLVDHLRTIDKLPMVCFVFSRKRCDENAQLLRSIDLTTSVEKSHVTSFFGQCIARLKGTDKELPQVLTMRELCLRGFAVHHSGILPILKEVVELLFQKGYVKILFATETFAMGVNMPARTVVFDSLSKHDGTKQRLLLPGEYIQMAGRAGRRGLDSTGTVIVLCKGESVPDSAELQTVMKGKAEKLESRFRVTYSMLLNLLRAEQLKIEDMLQRSYTESISLRLGNERKEKLGEAIASLSILPRVECALCSTDDALSTLHSSLCSLISTRAALWPKWTSVSAIDRLFSMGRLLIVTSAVHGLQNSLVLLIKEMVNEKMKSLQVLIPCDEEQEYEKPREIKDECDRVWAEESSMMEGALKYGVEGVAPAMRGGSRRVFRIMELPQSSIVAVVSRSVKLDVTEIMNTKKMRELPRFRSNSLPDAVASVLRELDQLADEYAASGAPLTVPGRDNKVEEVSLYEETCHWLAVRDGLLEGGAYPARHCALLQEHMSILRETTRVQRLIARLEFQLSADNLSLSQEYRDKLKVLKTLGYVEAGNMVSFKGRVACEIHHQELLITELILENKLHSREPAEIAAMLSATTCQYKQGDGVKIEEGTVLAELKKDVDEVVLKIHSSAGRIGVQVNDGYEEVRYDLMDVVYNWANGMPFSEIMALTQAQEGLIVRCIQRLGEVCKDVRNAARIVGDPALQEKMEQVQSAIKRDIVFAASLYTTV</sequence>
<evidence type="ECO:0000256" key="4">
    <source>
        <dbReference type="ARBA" id="ARBA00022840"/>
    </source>
</evidence>
<organism evidence="7 8">
    <name type="scientific">Pristionchus fissidentatus</name>
    <dbReference type="NCBI Taxonomy" id="1538716"/>
    <lineage>
        <taxon>Eukaryota</taxon>
        <taxon>Metazoa</taxon>
        <taxon>Ecdysozoa</taxon>
        <taxon>Nematoda</taxon>
        <taxon>Chromadorea</taxon>
        <taxon>Rhabditida</taxon>
        <taxon>Rhabditina</taxon>
        <taxon>Diplogasteromorpha</taxon>
        <taxon>Diplogasteroidea</taxon>
        <taxon>Neodiplogasteridae</taxon>
        <taxon>Pristionchus</taxon>
    </lineage>
</organism>
<dbReference type="Gene3D" id="3.40.50.300">
    <property type="entry name" value="P-loop containing nucleotide triphosphate hydrolases"/>
    <property type="match status" value="1"/>
</dbReference>
<dbReference type="PROSITE" id="PS51194">
    <property type="entry name" value="HELICASE_CTER"/>
    <property type="match status" value="1"/>
</dbReference>
<dbReference type="CDD" id="cd18795">
    <property type="entry name" value="SF2_C_Ski2"/>
    <property type="match status" value="1"/>
</dbReference>